<evidence type="ECO:0000256" key="3">
    <source>
        <dbReference type="ARBA" id="ARBA00023180"/>
    </source>
</evidence>
<dbReference type="Pfam" id="PF04577">
    <property type="entry name" value="Glyco_transf_61"/>
    <property type="match status" value="1"/>
</dbReference>
<evidence type="ECO:0000313" key="5">
    <source>
        <dbReference type="EMBL" id="QRZ12522.1"/>
    </source>
</evidence>
<keyword evidence="6" id="KW-1185">Reference proteome</keyword>
<dbReference type="EMBL" id="CP070368">
    <property type="protein sequence ID" value="QRZ12522.1"/>
    <property type="molecule type" value="Genomic_DNA"/>
</dbReference>
<organism evidence="5 6">
    <name type="scientific">Paracoccus methylovorus</name>
    <dbReference type="NCBI Taxonomy" id="2812658"/>
    <lineage>
        <taxon>Bacteria</taxon>
        <taxon>Pseudomonadati</taxon>
        <taxon>Pseudomonadota</taxon>
        <taxon>Alphaproteobacteria</taxon>
        <taxon>Rhodobacterales</taxon>
        <taxon>Paracoccaceae</taxon>
        <taxon>Paracoccus</taxon>
    </lineage>
</organism>
<protein>
    <submittedName>
        <fullName evidence="5">Glycosyltransferase family 61 protein</fullName>
    </submittedName>
</protein>
<dbReference type="RefSeq" id="WP_205293554.1">
    <property type="nucleotide sequence ID" value="NZ_CP070368.1"/>
</dbReference>
<accession>A0ABX7JIT5</accession>
<evidence type="ECO:0000313" key="6">
    <source>
        <dbReference type="Proteomes" id="UP000663629"/>
    </source>
</evidence>
<dbReference type="PANTHER" id="PTHR20961">
    <property type="entry name" value="GLYCOSYLTRANSFERASE"/>
    <property type="match status" value="1"/>
</dbReference>
<dbReference type="InterPro" id="IPR049625">
    <property type="entry name" value="Glyco_transf_61_cat"/>
</dbReference>
<reference evidence="5 6" key="1">
    <citation type="submission" date="2021-02" db="EMBL/GenBank/DDBJ databases">
        <title>Paracoccus methylovroum sp.nov., a new methanol and methylamine utilizing methylotrophic denitrifer.</title>
        <authorList>
            <person name="Timsy T."/>
            <person name="Behrendt U."/>
            <person name="Ulrich A."/>
            <person name="Spanner T."/>
            <person name="Foesel B.U."/>
            <person name="Horn M.A."/>
            <person name="Kolb S."/>
        </authorList>
    </citation>
    <scope>NUCLEOTIDE SEQUENCE [LARGE SCALE GENOMIC DNA]</scope>
    <source>
        <strain evidence="5 6">H4-D09</strain>
    </source>
</reference>
<keyword evidence="1" id="KW-0328">Glycosyltransferase</keyword>
<proteinExistence type="predicted"/>
<gene>
    <name evidence="5" type="ORF">JWJ88_07830</name>
</gene>
<name>A0ABX7JIT5_9RHOB</name>
<evidence type="ECO:0000256" key="2">
    <source>
        <dbReference type="ARBA" id="ARBA00022679"/>
    </source>
</evidence>
<dbReference type="Proteomes" id="UP000663629">
    <property type="component" value="Chromosome 1"/>
</dbReference>
<keyword evidence="3" id="KW-0325">Glycoprotein</keyword>
<evidence type="ECO:0000259" key="4">
    <source>
        <dbReference type="Pfam" id="PF04577"/>
    </source>
</evidence>
<sequence length="567" mass="64755">MVDNPKKQFHAHDIFIPGVDEGLRLAYAQSLETGRDKPANISFLSLSSNDDHRLTSYRLMWKKPAWEQSVTTPTVLAVADNLEISPSETRINGKVLLNSAKGARFRNRIVQTNKTLDAEITAYLTEKSFRNRRSIQADTTDFRDLSLVIEAKNFFNYYHFLKESFPVLMLYKQHNLTGNIIFYSGKGSVADFVISQCKTWFPELLEKIVFDASGDSRKFARALLGLNTSHLYFQCRNRVMKSIDDVGVEVGRRASVRNFQMLGMNAYEQPLADFRKHALALARPDPKPKRRLFVTRKSKRVRSIDGEEHFLQLLERLNFETISFEDYSTLEQAKLVAEAEAVVILHGAGITNMLYAQPGCHFIELSNLQTLKKRYGDFLPLAIASGAHYCHVFLDHDFDDPDTVPSIALHGLRGVRMSQFQSQVTASWIAALLHPEEFEEARRECAELNDQRDFSKLTTQLDKHSHLLQHLADAHVWTANCLNDGRDLTGSLDALRRALILAPRRHPLIKRILTLAHRIEDKTAFDQACLHARRYGGEDMQAFFQQNGWIFHVTDSNSTPSEPIHQR</sequence>
<evidence type="ECO:0000256" key="1">
    <source>
        <dbReference type="ARBA" id="ARBA00022676"/>
    </source>
</evidence>
<dbReference type="InterPro" id="IPR007657">
    <property type="entry name" value="Glycosyltransferase_61"/>
</dbReference>
<feature type="domain" description="Glycosyltransferase 61 catalytic" evidence="4">
    <location>
        <begin position="157"/>
        <end position="362"/>
    </location>
</feature>
<keyword evidence="2" id="KW-0808">Transferase</keyword>